<comment type="similarity">
    <text evidence="1">Belongs to the glycosyltransferase 20 family.</text>
</comment>
<dbReference type="AlphaFoldDB" id="A0A1H4MWD4"/>
<reference evidence="3" key="1">
    <citation type="submission" date="2016-10" db="EMBL/GenBank/DDBJ databases">
        <authorList>
            <person name="Varghese N."/>
            <person name="Submissions S."/>
        </authorList>
    </citation>
    <scope>NUCLEOTIDE SEQUENCE [LARGE SCALE GENOMIC DNA]</scope>
    <source>
        <strain evidence="3">DSM 16089</strain>
    </source>
</reference>
<sequence length="469" mass="52639">MSLADFVVVANRLPVDRVVGPDGEDEWRTSPGGLVAALEPMMRSARGAWVGWAGQPDIELDRFEINGIDLIPVPLSGEEVADYYEGFANDTIWPLYHDVIAPPQYHREWWEAYVKVNRRFAEAAAEVVAPNGTVWVHDYQLQLVPQMIRELRDDVTIGYFHHIPFPAHGLYAQLPWRDQVLKGLLGADVIGFQRAQDATYFLTAVRRRLRHEVKGSSVTVPTADGTTRTAVARAFPISIDTAPYLELAARPEVRARAAEIRASLGNPKKILLGVDRLDYTKGIRHRIKAYGELLEDGRLNVDDVTLVQVASPSRERVDAYVHLRDEIELAVGRINGDHDTMGHTAIRYLHQGYPREEMVALYLAADVMLVTALRDGMNLVAKEYVATRADNRGVLVLSEFTGAADELRQAVRVNPHDIAGLKDAIMTAVEMTPAEQGKRMRSLRRRVLENDVNAWSSSFLRALDDVRRR</sequence>
<accession>A0A1H4MWD4</accession>
<dbReference type="EMBL" id="FNSQ01000005">
    <property type="protein sequence ID" value="SEB86825.1"/>
    <property type="molecule type" value="Genomic_DNA"/>
</dbReference>
<dbReference type="PANTHER" id="PTHR10788:SF106">
    <property type="entry name" value="BCDNA.GH08860"/>
    <property type="match status" value="1"/>
</dbReference>
<dbReference type="PANTHER" id="PTHR10788">
    <property type="entry name" value="TREHALOSE-6-PHOSPHATE SYNTHASE"/>
    <property type="match status" value="1"/>
</dbReference>
<dbReference type="CDD" id="cd03788">
    <property type="entry name" value="GT20_TPS"/>
    <property type="match status" value="1"/>
</dbReference>
<dbReference type="InterPro" id="IPR001830">
    <property type="entry name" value="Glyco_trans_20"/>
</dbReference>
<protein>
    <submittedName>
        <fullName evidence="2">Trehalose 6-phosphate synthase</fullName>
    </submittedName>
</protein>
<keyword evidence="3" id="KW-1185">Reference proteome</keyword>
<dbReference type="Gene3D" id="3.40.50.2000">
    <property type="entry name" value="Glycogen Phosphorylase B"/>
    <property type="match status" value="2"/>
</dbReference>
<name>A0A1H4MWD4_9MICO</name>
<dbReference type="GO" id="GO:0005992">
    <property type="term" value="P:trehalose biosynthetic process"/>
    <property type="evidence" value="ECO:0007669"/>
    <property type="project" value="InterPro"/>
</dbReference>
<dbReference type="SUPFAM" id="SSF53756">
    <property type="entry name" value="UDP-Glycosyltransferase/glycogen phosphorylase"/>
    <property type="match status" value="1"/>
</dbReference>
<proteinExistence type="inferred from homology"/>
<dbReference type="Pfam" id="PF00982">
    <property type="entry name" value="Glyco_transf_20"/>
    <property type="match status" value="1"/>
</dbReference>
<evidence type="ECO:0000313" key="2">
    <source>
        <dbReference type="EMBL" id="SEB86825.1"/>
    </source>
</evidence>
<dbReference type="GO" id="GO:0003825">
    <property type="term" value="F:alpha,alpha-trehalose-phosphate synthase (UDP-forming) activity"/>
    <property type="evidence" value="ECO:0007669"/>
    <property type="project" value="TreeGrafter"/>
</dbReference>
<dbReference type="RefSeq" id="WP_060925785.1">
    <property type="nucleotide sequence ID" value="NZ_FNSQ01000005.1"/>
</dbReference>
<evidence type="ECO:0000256" key="1">
    <source>
        <dbReference type="ARBA" id="ARBA00008799"/>
    </source>
</evidence>
<gene>
    <name evidence="2" type="ORF">SAMN04489807_2267</name>
</gene>
<dbReference type="Proteomes" id="UP000183750">
    <property type="component" value="Unassembled WGS sequence"/>
</dbReference>
<organism evidence="2 3">
    <name type="scientific">Microbacterium hydrocarbonoxydans</name>
    <dbReference type="NCBI Taxonomy" id="273678"/>
    <lineage>
        <taxon>Bacteria</taxon>
        <taxon>Bacillati</taxon>
        <taxon>Actinomycetota</taxon>
        <taxon>Actinomycetes</taxon>
        <taxon>Micrococcales</taxon>
        <taxon>Microbacteriaceae</taxon>
        <taxon>Microbacterium</taxon>
    </lineage>
</organism>
<dbReference type="OrthoDB" id="9761633at2"/>
<evidence type="ECO:0000313" key="3">
    <source>
        <dbReference type="Proteomes" id="UP000183750"/>
    </source>
</evidence>